<dbReference type="Proteomes" id="UP001295444">
    <property type="component" value="Chromosome 01"/>
</dbReference>
<dbReference type="AlphaFoldDB" id="A0AAD1R882"/>
<organism evidence="1 2">
    <name type="scientific">Pelobates cultripes</name>
    <name type="common">Western spadefoot toad</name>
    <dbReference type="NCBI Taxonomy" id="61616"/>
    <lineage>
        <taxon>Eukaryota</taxon>
        <taxon>Metazoa</taxon>
        <taxon>Chordata</taxon>
        <taxon>Craniata</taxon>
        <taxon>Vertebrata</taxon>
        <taxon>Euteleostomi</taxon>
        <taxon>Amphibia</taxon>
        <taxon>Batrachia</taxon>
        <taxon>Anura</taxon>
        <taxon>Pelobatoidea</taxon>
        <taxon>Pelobatidae</taxon>
        <taxon>Pelobates</taxon>
    </lineage>
</organism>
<keyword evidence="2" id="KW-1185">Reference proteome</keyword>
<sequence length="140" mass="16240">MFGDLYRLIANHPQFGVGKLNSELIELIENKSVSGRSIHLTSELQPCPIYNREVNPMLSVLDLRRDSHDLYMPEYVEKIKSSIPGLLKLKKMRQATFKSFIKRRSLTFKKIRQATLKSFVKRGSLTFKVKTMDANLLSFY</sequence>
<evidence type="ECO:0000313" key="1">
    <source>
        <dbReference type="EMBL" id="CAH2226001.1"/>
    </source>
</evidence>
<evidence type="ECO:0000313" key="2">
    <source>
        <dbReference type="Proteomes" id="UP001295444"/>
    </source>
</evidence>
<gene>
    <name evidence="1" type="ORF">PECUL_23A004171</name>
</gene>
<protein>
    <submittedName>
        <fullName evidence="1">Uncharacterized protein</fullName>
    </submittedName>
</protein>
<accession>A0AAD1R882</accession>
<reference evidence="1" key="1">
    <citation type="submission" date="2022-03" db="EMBL/GenBank/DDBJ databases">
        <authorList>
            <person name="Alioto T."/>
            <person name="Alioto T."/>
            <person name="Gomez Garrido J."/>
        </authorList>
    </citation>
    <scope>NUCLEOTIDE SEQUENCE</scope>
</reference>
<name>A0AAD1R882_PELCU</name>
<proteinExistence type="predicted"/>
<dbReference type="EMBL" id="OW240912">
    <property type="protein sequence ID" value="CAH2226001.1"/>
    <property type="molecule type" value="Genomic_DNA"/>
</dbReference>